<dbReference type="InParanoid" id="L9KFI4"/>
<accession>L9KFI4</accession>
<name>L9KFI4_TUPCH</name>
<sequence>MFVPARLFERLPYPPKPSARTDSAPTAVTPHDNEEEEHNKLSQPSNIASIKTCKATPDISVWNGIVIGMCLREKNDVCSVPQDPLCIALVANSKSGSKRVKKMGSNNNNKKNNLVQMDPKV</sequence>
<reference evidence="3" key="2">
    <citation type="journal article" date="2013" name="Nat. Commun.">
        <title>Genome of the Chinese tree shrew.</title>
        <authorList>
            <person name="Fan Y."/>
            <person name="Huang Z.Y."/>
            <person name="Cao C.C."/>
            <person name="Chen C.S."/>
            <person name="Chen Y.X."/>
            <person name="Fan D.D."/>
            <person name="He J."/>
            <person name="Hou H.L."/>
            <person name="Hu L."/>
            <person name="Hu X.T."/>
            <person name="Jiang X.T."/>
            <person name="Lai R."/>
            <person name="Lang Y.S."/>
            <person name="Liang B."/>
            <person name="Liao S.G."/>
            <person name="Mu D."/>
            <person name="Ma Y.Y."/>
            <person name="Niu Y.Y."/>
            <person name="Sun X.Q."/>
            <person name="Xia J.Q."/>
            <person name="Xiao J."/>
            <person name="Xiong Z.Q."/>
            <person name="Xu L."/>
            <person name="Yang L."/>
            <person name="Zhang Y."/>
            <person name="Zhao W."/>
            <person name="Zhao X.D."/>
            <person name="Zheng Y.T."/>
            <person name="Zhou J.M."/>
            <person name="Zhu Y.B."/>
            <person name="Zhang G.J."/>
            <person name="Wang J."/>
            <person name="Yao Y.G."/>
        </authorList>
    </citation>
    <scope>NUCLEOTIDE SEQUENCE [LARGE SCALE GENOMIC DNA]</scope>
</reference>
<organism evidence="2 3">
    <name type="scientific">Tupaia chinensis</name>
    <name type="common">Chinese tree shrew</name>
    <name type="synonym">Tupaia belangeri chinensis</name>
    <dbReference type="NCBI Taxonomy" id="246437"/>
    <lineage>
        <taxon>Eukaryota</taxon>
        <taxon>Metazoa</taxon>
        <taxon>Chordata</taxon>
        <taxon>Craniata</taxon>
        <taxon>Vertebrata</taxon>
        <taxon>Euteleostomi</taxon>
        <taxon>Mammalia</taxon>
        <taxon>Eutheria</taxon>
        <taxon>Euarchontoglires</taxon>
        <taxon>Scandentia</taxon>
        <taxon>Tupaiidae</taxon>
        <taxon>Tupaia</taxon>
    </lineage>
</organism>
<evidence type="ECO:0000313" key="2">
    <source>
        <dbReference type="EMBL" id="ELW61650.1"/>
    </source>
</evidence>
<feature type="region of interest" description="Disordered" evidence="1">
    <location>
        <begin position="11"/>
        <end position="45"/>
    </location>
</feature>
<protein>
    <submittedName>
        <fullName evidence="2">Uncharacterized protein</fullName>
    </submittedName>
</protein>
<dbReference type="EMBL" id="KB320866">
    <property type="protein sequence ID" value="ELW61650.1"/>
    <property type="molecule type" value="Genomic_DNA"/>
</dbReference>
<proteinExistence type="predicted"/>
<keyword evidence="3" id="KW-1185">Reference proteome</keyword>
<evidence type="ECO:0000313" key="3">
    <source>
        <dbReference type="Proteomes" id="UP000011518"/>
    </source>
</evidence>
<dbReference type="AlphaFoldDB" id="L9KFI4"/>
<reference evidence="3" key="1">
    <citation type="submission" date="2012-07" db="EMBL/GenBank/DDBJ databases">
        <title>Genome of the Chinese tree shrew, a rising model animal genetically related to primates.</title>
        <authorList>
            <person name="Zhang G."/>
            <person name="Fan Y."/>
            <person name="Yao Y."/>
            <person name="Huang Z."/>
        </authorList>
    </citation>
    <scope>NUCLEOTIDE SEQUENCE [LARGE SCALE GENOMIC DNA]</scope>
</reference>
<feature type="region of interest" description="Disordered" evidence="1">
    <location>
        <begin position="97"/>
        <end position="121"/>
    </location>
</feature>
<dbReference type="Proteomes" id="UP000011518">
    <property type="component" value="Unassembled WGS sequence"/>
</dbReference>
<evidence type="ECO:0000256" key="1">
    <source>
        <dbReference type="SAM" id="MobiDB-lite"/>
    </source>
</evidence>
<gene>
    <name evidence="2" type="ORF">TREES_T100020721</name>
</gene>